<keyword evidence="2" id="KW-0677">Repeat</keyword>
<dbReference type="InterPro" id="IPR011990">
    <property type="entry name" value="TPR-like_helical_dom_sf"/>
</dbReference>
<feature type="compositionally biased region" description="Basic and acidic residues" evidence="5">
    <location>
        <begin position="253"/>
        <end position="268"/>
    </location>
</feature>
<dbReference type="SUPFAM" id="SSF50978">
    <property type="entry name" value="WD40 repeat-like"/>
    <property type="match status" value="1"/>
</dbReference>
<dbReference type="SUPFAM" id="SSF48452">
    <property type="entry name" value="TPR-like"/>
    <property type="match status" value="2"/>
</dbReference>
<dbReference type="Pfam" id="PF00400">
    <property type="entry name" value="WD40"/>
    <property type="match status" value="2"/>
</dbReference>
<keyword evidence="4" id="KW-0802">TPR repeat</keyword>
<organism evidence="7 8">
    <name type="scientific">Boletus edulis BED1</name>
    <dbReference type="NCBI Taxonomy" id="1328754"/>
    <lineage>
        <taxon>Eukaryota</taxon>
        <taxon>Fungi</taxon>
        <taxon>Dikarya</taxon>
        <taxon>Basidiomycota</taxon>
        <taxon>Agaricomycotina</taxon>
        <taxon>Agaricomycetes</taxon>
        <taxon>Agaricomycetidae</taxon>
        <taxon>Boletales</taxon>
        <taxon>Boletineae</taxon>
        <taxon>Boletaceae</taxon>
        <taxon>Boletoideae</taxon>
        <taxon>Boletus</taxon>
    </lineage>
</organism>
<feature type="region of interest" description="Disordered" evidence="5">
    <location>
        <begin position="249"/>
        <end position="268"/>
    </location>
</feature>
<evidence type="ECO:0000313" key="7">
    <source>
        <dbReference type="EMBL" id="KAF8439762.1"/>
    </source>
</evidence>
<keyword evidence="8" id="KW-1185">Reference proteome</keyword>
<dbReference type="Gene3D" id="1.25.40.10">
    <property type="entry name" value="Tetratricopeptide repeat domain"/>
    <property type="match status" value="2"/>
</dbReference>
<accession>A0AAD4GEC0</accession>
<comment type="caution">
    <text evidence="7">The sequence shown here is derived from an EMBL/GenBank/DDBJ whole genome shotgun (WGS) entry which is preliminary data.</text>
</comment>
<keyword evidence="1 3" id="KW-0853">WD repeat</keyword>
<dbReference type="PANTHER" id="PTHR10622:SF10">
    <property type="entry name" value="HET DOMAIN-CONTAINING PROTEIN"/>
    <property type="match status" value="1"/>
</dbReference>
<dbReference type="SMART" id="SM00028">
    <property type="entry name" value="TPR"/>
    <property type="match status" value="5"/>
</dbReference>
<dbReference type="InterPro" id="IPR010730">
    <property type="entry name" value="HET"/>
</dbReference>
<gene>
    <name evidence="7" type="ORF">L210DRAFT_3645759</name>
</gene>
<feature type="region of interest" description="Disordered" evidence="5">
    <location>
        <begin position="1113"/>
        <end position="1149"/>
    </location>
</feature>
<dbReference type="PROSITE" id="PS50294">
    <property type="entry name" value="WD_REPEATS_REGION"/>
    <property type="match status" value="1"/>
</dbReference>
<evidence type="ECO:0000259" key="6">
    <source>
        <dbReference type="Pfam" id="PF06985"/>
    </source>
</evidence>
<name>A0AAD4GEC0_BOLED</name>
<proteinExistence type="predicted"/>
<evidence type="ECO:0000313" key="8">
    <source>
        <dbReference type="Proteomes" id="UP001194468"/>
    </source>
</evidence>
<dbReference type="InterPro" id="IPR001680">
    <property type="entry name" value="WD40_rpt"/>
</dbReference>
<evidence type="ECO:0000256" key="5">
    <source>
        <dbReference type="SAM" id="MobiDB-lite"/>
    </source>
</evidence>
<dbReference type="InterPro" id="IPR019734">
    <property type="entry name" value="TPR_rpt"/>
</dbReference>
<reference evidence="7" key="1">
    <citation type="submission" date="2019-10" db="EMBL/GenBank/DDBJ databases">
        <authorList>
            <consortium name="DOE Joint Genome Institute"/>
            <person name="Kuo A."/>
            <person name="Miyauchi S."/>
            <person name="Kiss E."/>
            <person name="Drula E."/>
            <person name="Kohler A."/>
            <person name="Sanchez-Garcia M."/>
            <person name="Andreopoulos B."/>
            <person name="Barry K.W."/>
            <person name="Bonito G."/>
            <person name="Buee M."/>
            <person name="Carver A."/>
            <person name="Chen C."/>
            <person name="Cichocki N."/>
            <person name="Clum A."/>
            <person name="Culley D."/>
            <person name="Crous P.W."/>
            <person name="Fauchery L."/>
            <person name="Girlanda M."/>
            <person name="Hayes R."/>
            <person name="Keri Z."/>
            <person name="LaButti K."/>
            <person name="Lipzen A."/>
            <person name="Lombard V."/>
            <person name="Magnuson J."/>
            <person name="Maillard F."/>
            <person name="Morin E."/>
            <person name="Murat C."/>
            <person name="Nolan M."/>
            <person name="Ohm R."/>
            <person name="Pangilinan J."/>
            <person name="Pereira M."/>
            <person name="Perotto S."/>
            <person name="Peter M."/>
            <person name="Riley R."/>
            <person name="Sitrit Y."/>
            <person name="Stielow B."/>
            <person name="Szollosi G."/>
            <person name="Zifcakova L."/>
            <person name="Stursova M."/>
            <person name="Spatafora J.W."/>
            <person name="Tedersoo L."/>
            <person name="Vaario L.-M."/>
            <person name="Yamada A."/>
            <person name="Yan M."/>
            <person name="Wang P."/>
            <person name="Xu J."/>
            <person name="Bruns T."/>
            <person name="Baldrian P."/>
            <person name="Vilgalys R."/>
            <person name="Henrissat B."/>
            <person name="Grigoriev I.V."/>
            <person name="Hibbett D."/>
            <person name="Nagy L.G."/>
            <person name="Martin F.M."/>
        </authorList>
    </citation>
    <scope>NUCLEOTIDE SEQUENCE</scope>
    <source>
        <strain evidence="7">BED1</strain>
    </source>
</reference>
<dbReference type="Gene3D" id="2.130.10.10">
    <property type="entry name" value="YVTN repeat-like/Quinoprotein amine dehydrogenase"/>
    <property type="match status" value="2"/>
</dbReference>
<evidence type="ECO:0000256" key="1">
    <source>
        <dbReference type="ARBA" id="ARBA00022574"/>
    </source>
</evidence>
<dbReference type="EMBL" id="WHUW01000013">
    <property type="protein sequence ID" value="KAF8439762.1"/>
    <property type="molecule type" value="Genomic_DNA"/>
</dbReference>
<feature type="repeat" description="TPR" evidence="4">
    <location>
        <begin position="555"/>
        <end position="588"/>
    </location>
</feature>
<sequence length="1223" mass="136090">MARMSAWNVLCAAVSKDDRRIAAGTVMGEVFVWNAETHDQVFKHGEDLLEEVQGVDFSPNATRLVSASDDGTASVWDITTGLRVLQLHHDGSVTAAKYSPQGDQIATATPNSVRVYNSNDGHLLIDVKVNVIPLLSKGLFWFNNHLVVVSNDEIKQIDADTGSVVSEWPVPNTDGDSCTALPKHGKFIAHSTSCTVTLWDTSTSTRLSLIQHPQHIQSIAVSPDDHFLAIGGYHGKIIIESLPRINASTCEQGKQDKESSTSGGHDNDIHDSIVHVLQERHAKLSSLLRTADSILLSPLHPGTFPESDFQIDGAGLDLWKDDQLTNAEASLTAAIATSGSTGYDILTSRALVRARLREWDTALVDAEKAIEGHPTIIGYIAKSIALVGKGEKGEGYRICDIAFARSRSSHVTFLLIKAIIVFMAGERRDAISRIDDLIATVTSNSIYYVAYMYLLLGNSQMERGEYKCAIESFELARAQARHYVNQLLLMITSIFGWQFDNIDITIRRRLCDALYAAGRTKDAVECFHQLTSELGRETDLHGHLEWALDFRQRSCEKLARLGDTAMDTRQYELAITQYTTALSLDPFTPQGILLKRSKAFLETGLWKQAVDDANEVIKHDSSSPWSYEMKHKALHKAGQYDGAVEAFETMLSKMAQSPDPEVQQCGDQYISPSTTQATIRRIVQRTTRHAPRVLINTSTGRLRNKAEQVSAFESLPIFNELVSSMTKRIDYVRIKREVRQYFRYVMLSHKWEDNEPLFQQVIRIAVYNLDKSPTHDKLQTFCKIVRDGGFEWAWSDTCCIDKSNHFVLQEALVAMFKWYQGSALVIIFLRGVRSSSQLGALVRSIWNTRAWTLQEYIAAKVIHFYTEEWTPYLNLELSNHKESQQVISEMEEATGVSAEQLMALRPGLMSIREKLRLASTRRTTLIEDAAYSLLGIFSVTGLSAIYGEGEASVGRLLANVLTCSGDVSILAWAGESGSFNSCLPAHITVFSGPATSHLPSPIPDAEMARITASHTGSSSFDLDVALTLYDRLNELSAPWFAASRMKLPCIAFKLPALSPYRTRTGRLYRTDTAAFGTVEITTREDLSRMKSLYLIHPWLDALLEHEDIHSGAFVADDAPPPSPNTEISDEEFDDDDSLPLPEPELPLHHAPEHVAPMDEETRARRFVARLRQPFGALLLMPVASSRRGTDYKRVAADGVIKVQFQGNLSLADILDNVRTLDVL</sequence>
<dbReference type="InterPro" id="IPR019775">
    <property type="entry name" value="WD40_repeat_CS"/>
</dbReference>
<dbReference type="PROSITE" id="PS00678">
    <property type="entry name" value="WD_REPEATS_1"/>
    <property type="match status" value="1"/>
</dbReference>
<dbReference type="Pfam" id="PF06985">
    <property type="entry name" value="HET"/>
    <property type="match status" value="1"/>
</dbReference>
<evidence type="ECO:0000256" key="4">
    <source>
        <dbReference type="PROSITE-ProRule" id="PRU00339"/>
    </source>
</evidence>
<dbReference type="PROSITE" id="PS50082">
    <property type="entry name" value="WD_REPEATS_2"/>
    <property type="match status" value="1"/>
</dbReference>
<reference evidence="7" key="2">
    <citation type="journal article" date="2020" name="Nat. Commun.">
        <title>Large-scale genome sequencing of mycorrhizal fungi provides insights into the early evolution of symbiotic traits.</title>
        <authorList>
            <person name="Miyauchi S."/>
            <person name="Kiss E."/>
            <person name="Kuo A."/>
            <person name="Drula E."/>
            <person name="Kohler A."/>
            <person name="Sanchez-Garcia M."/>
            <person name="Morin E."/>
            <person name="Andreopoulos B."/>
            <person name="Barry K.W."/>
            <person name="Bonito G."/>
            <person name="Buee M."/>
            <person name="Carver A."/>
            <person name="Chen C."/>
            <person name="Cichocki N."/>
            <person name="Clum A."/>
            <person name="Culley D."/>
            <person name="Crous P.W."/>
            <person name="Fauchery L."/>
            <person name="Girlanda M."/>
            <person name="Hayes R.D."/>
            <person name="Keri Z."/>
            <person name="LaButti K."/>
            <person name="Lipzen A."/>
            <person name="Lombard V."/>
            <person name="Magnuson J."/>
            <person name="Maillard F."/>
            <person name="Murat C."/>
            <person name="Nolan M."/>
            <person name="Ohm R.A."/>
            <person name="Pangilinan J."/>
            <person name="Pereira M.F."/>
            <person name="Perotto S."/>
            <person name="Peter M."/>
            <person name="Pfister S."/>
            <person name="Riley R."/>
            <person name="Sitrit Y."/>
            <person name="Stielow J.B."/>
            <person name="Szollosi G."/>
            <person name="Zifcakova L."/>
            <person name="Stursova M."/>
            <person name="Spatafora J.W."/>
            <person name="Tedersoo L."/>
            <person name="Vaario L.M."/>
            <person name="Yamada A."/>
            <person name="Yan M."/>
            <person name="Wang P."/>
            <person name="Xu J."/>
            <person name="Bruns T."/>
            <person name="Baldrian P."/>
            <person name="Vilgalys R."/>
            <person name="Dunand C."/>
            <person name="Henrissat B."/>
            <person name="Grigoriev I.V."/>
            <person name="Hibbett D."/>
            <person name="Nagy L.G."/>
            <person name="Martin F.M."/>
        </authorList>
    </citation>
    <scope>NUCLEOTIDE SEQUENCE</scope>
    <source>
        <strain evidence="7">BED1</strain>
    </source>
</reference>
<dbReference type="Proteomes" id="UP001194468">
    <property type="component" value="Unassembled WGS sequence"/>
</dbReference>
<dbReference type="InterPro" id="IPR036322">
    <property type="entry name" value="WD40_repeat_dom_sf"/>
</dbReference>
<protein>
    <recommendedName>
        <fullName evidence="6">Heterokaryon incompatibility domain-containing protein</fullName>
    </recommendedName>
</protein>
<evidence type="ECO:0000256" key="2">
    <source>
        <dbReference type="ARBA" id="ARBA00022737"/>
    </source>
</evidence>
<evidence type="ECO:0000256" key="3">
    <source>
        <dbReference type="PROSITE-ProRule" id="PRU00221"/>
    </source>
</evidence>
<dbReference type="PROSITE" id="PS50005">
    <property type="entry name" value="TPR"/>
    <property type="match status" value="1"/>
</dbReference>
<dbReference type="InterPro" id="IPR015943">
    <property type="entry name" value="WD40/YVTN_repeat-like_dom_sf"/>
</dbReference>
<dbReference type="AlphaFoldDB" id="A0AAD4GEC0"/>
<dbReference type="SMART" id="SM00320">
    <property type="entry name" value="WD40"/>
    <property type="match status" value="4"/>
</dbReference>
<feature type="domain" description="Heterokaryon incompatibility" evidence="6">
    <location>
        <begin position="744"/>
        <end position="836"/>
    </location>
</feature>
<feature type="repeat" description="WD" evidence="3">
    <location>
        <begin position="52"/>
        <end position="86"/>
    </location>
</feature>
<dbReference type="PANTHER" id="PTHR10622">
    <property type="entry name" value="HET DOMAIN-CONTAINING PROTEIN"/>
    <property type="match status" value="1"/>
</dbReference>
<feature type="compositionally biased region" description="Acidic residues" evidence="5">
    <location>
        <begin position="1127"/>
        <end position="1137"/>
    </location>
</feature>